<evidence type="ECO:0000313" key="1">
    <source>
        <dbReference type="EMBL" id="KAI4355024.1"/>
    </source>
</evidence>
<gene>
    <name evidence="1" type="ORF">L6164_003842</name>
</gene>
<comment type="caution">
    <text evidence="1">The sequence shown here is derived from an EMBL/GenBank/DDBJ whole genome shotgun (WGS) entry which is preliminary data.</text>
</comment>
<accession>A0ACB9Q4J9</accession>
<evidence type="ECO:0000313" key="2">
    <source>
        <dbReference type="Proteomes" id="UP000828941"/>
    </source>
</evidence>
<name>A0ACB9Q4J9_BAUVA</name>
<sequence>MSFLLSEAANTLQILQISYFLPISRQKKFPKLKHITLYAFDLWPAFQGTSSFINNGRRRKKVNNAGVLGANADPDAFNAAVAMEIKGINVDWSKIWSQNYELAEAAVRTNYYGAKALSQILIPLLQLSESPKIINISSILGKLERLPDGWAKEVLSDVENLTEEKIDDVLNRFLEDMKENSLETKGWPAYLSGYMVSRVASNGYTRILAKKQKSFCINAYHPGFVKTDMTYNAGKVTADEGAQGAVRLALLPNASSPSGLFFRGNEEFSF</sequence>
<reference evidence="1 2" key="1">
    <citation type="journal article" date="2022" name="DNA Res.">
        <title>Chromosomal-level genome assembly of the orchid tree Bauhinia variegata (Leguminosae; Cercidoideae) supports the allotetraploid origin hypothesis of Bauhinia.</title>
        <authorList>
            <person name="Zhong Y."/>
            <person name="Chen Y."/>
            <person name="Zheng D."/>
            <person name="Pang J."/>
            <person name="Liu Y."/>
            <person name="Luo S."/>
            <person name="Meng S."/>
            <person name="Qian L."/>
            <person name="Wei D."/>
            <person name="Dai S."/>
            <person name="Zhou R."/>
        </authorList>
    </citation>
    <scope>NUCLEOTIDE SEQUENCE [LARGE SCALE GENOMIC DNA]</scope>
    <source>
        <strain evidence="1">BV-YZ2020</strain>
    </source>
</reference>
<dbReference type="EMBL" id="CM039427">
    <property type="protein sequence ID" value="KAI4355024.1"/>
    <property type="molecule type" value="Genomic_DNA"/>
</dbReference>
<protein>
    <submittedName>
        <fullName evidence="1">Uncharacterized protein</fullName>
    </submittedName>
</protein>
<proteinExistence type="predicted"/>
<organism evidence="1 2">
    <name type="scientific">Bauhinia variegata</name>
    <name type="common">Purple orchid tree</name>
    <name type="synonym">Phanera variegata</name>
    <dbReference type="NCBI Taxonomy" id="167791"/>
    <lineage>
        <taxon>Eukaryota</taxon>
        <taxon>Viridiplantae</taxon>
        <taxon>Streptophyta</taxon>
        <taxon>Embryophyta</taxon>
        <taxon>Tracheophyta</taxon>
        <taxon>Spermatophyta</taxon>
        <taxon>Magnoliopsida</taxon>
        <taxon>eudicotyledons</taxon>
        <taxon>Gunneridae</taxon>
        <taxon>Pentapetalae</taxon>
        <taxon>rosids</taxon>
        <taxon>fabids</taxon>
        <taxon>Fabales</taxon>
        <taxon>Fabaceae</taxon>
        <taxon>Cercidoideae</taxon>
        <taxon>Cercideae</taxon>
        <taxon>Bauhiniinae</taxon>
        <taxon>Bauhinia</taxon>
    </lineage>
</organism>
<dbReference type="Proteomes" id="UP000828941">
    <property type="component" value="Chromosome 2"/>
</dbReference>
<keyword evidence="2" id="KW-1185">Reference proteome</keyword>